<keyword evidence="7" id="KW-1185">Reference proteome</keyword>
<dbReference type="NCBIfam" id="NF002270">
    <property type="entry name" value="PRK01202.1"/>
    <property type="match status" value="1"/>
</dbReference>
<dbReference type="OrthoDB" id="9796712at2"/>
<comment type="subunit">
    <text evidence="3">The glycine cleavage system is composed of four proteins: P, T, L and H.</text>
</comment>
<dbReference type="HAMAP" id="MF_00272">
    <property type="entry name" value="GcvH"/>
    <property type="match status" value="1"/>
</dbReference>
<dbReference type="SUPFAM" id="SSF51230">
    <property type="entry name" value="Single hybrid motif"/>
    <property type="match status" value="1"/>
</dbReference>
<evidence type="ECO:0000256" key="1">
    <source>
        <dbReference type="ARBA" id="ARBA00009249"/>
    </source>
</evidence>
<dbReference type="CDD" id="cd06848">
    <property type="entry name" value="GCS_H"/>
    <property type="match status" value="1"/>
</dbReference>
<evidence type="ECO:0000256" key="4">
    <source>
        <dbReference type="PIRSR" id="PIRSR617453-50"/>
    </source>
</evidence>
<gene>
    <name evidence="6" type="primary">gcvH_1</name>
    <name evidence="3" type="synonym">gcvH</name>
    <name evidence="6" type="ORF">Pla52n_53540</name>
</gene>
<comment type="function">
    <text evidence="3">The glycine cleavage system catalyzes the degradation of glycine. The H protein shuttles the methylamine group of glycine from the P protein to the T protein.</text>
</comment>
<protein>
    <recommendedName>
        <fullName evidence="3">Glycine cleavage system H protein</fullName>
    </recommendedName>
</protein>
<feature type="modified residue" description="N6-lipoyllysine" evidence="3 4">
    <location>
        <position position="68"/>
    </location>
</feature>
<evidence type="ECO:0000256" key="2">
    <source>
        <dbReference type="ARBA" id="ARBA00022823"/>
    </source>
</evidence>
<feature type="domain" description="Lipoyl-binding" evidence="5">
    <location>
        <begin position="27"/>
        <end position="109"/>
    </location>
</feature>
<comment type="similarity">
    <text evidence="1 3">Belongs to the GcvH family.</text>
</comment>
<dbReference type="GO" id="GO:0005960">
    <property type="term" value="C:glycine cleavage complex"/>
    <property type="evidence" value="ECO:0007669"/>
    <property type="project" value="InterPro"/>
</dbReference>
<dbReference type="InterPro" id="IPR017453">
    <property type="entry name" value="GCV_H_sub"/>
</dbReference>
<name>A0A5C6A8A9_9BACT</name>
<dbReference type="InterPro" id="IPR003016">
    <property type="entry name" value="2-oxoA_DH_lipoyl-BS"/>
</dbReference>
<evidence type="ECO:0000313" key="7">
    <source>
        <dbReference type="Proteomes" id="UP000320176"/>
    </source>
</evidence>
<dbReference type="GO" id="GO:0019464">
    <property type="term" value="P:glycine decarboxylation via glycine cleavage system"/>
    <property type="evidence" value="ECO:0007669"/>
    <property type="project" value="UniProtKB-UniRule"/>
</dbReference>
<dbReference type="GO" id="GO:0009249">
    <property type="term" value="P:protein lipoylation"/>
    <property type="evidence" value="ECO:0007669"/>
    <property type="project" value="TreeGrafter"/>
</dbReference>
<comment type="cofactor">
    <cofactor evidence="3">
        <name>(R)-lipoate</name>
        <dbReference type="ChEBI" id="CHEBI:83088"/>
    </cofactor>
    <text evidence="3">Binds 1 lipoyl cofactor covalently.</text>
</comment>
<dbReference type="InterPro" id="IPR002930">
    <property type="entry name" value="GCV_H"/>
</dbReference>
<dbReference type="PANTHER" id="PTHR11715">
    <property type="entry name" value="GLYCINE CLEAVAGE SYSTEM H PROTEIN"/>
    <property type="match status" value="1"/>
</dbReference>
<dbReference type="InterPro" id="IPR011053">
    <property type="entry name" value="Single_hybrid_motif"/>
</dbReference>
<reference evidence="6 7" key="1">
    <citation type="submission" date="2019-02" db="EMBL/GenBank/DDBJ databases">
        <title>Deep-cultivation of Planctomycetes and their phenomic and genomic characterization uncovers novel biology.</title>
        <authorList>
            <person name="Wiegand S."/>
            <person name="Jogler M."/>
            <person name="Boedeker C."/>
            <person name="Pinto D."/>
            <person name="Vollmers J."/>
            <person name="Rivas-Marin E."/>
            <person name="Kohn T."/>
            <person name="Peeters S.H."/>
            <person name="Heuer A."/>
            <person name="Rast P."/>
            <person name="Oberbeckmann S."/>
            <person name="Bunk B."/>
            <person name="Jeske O."/>
            <person name="Meyerdierks A."/>
            <person name="Storesund J.E."/>
            <person name="Kallscheuer N."/>
            <person name="Luecker S."/>
            <person name="Lage O.M."/>
            <person name="Pohl T."/>
            <person name="Merkel B.J."/>
            <person name="Hornburger P."/>
            <person name="Mueller R.-W."/>
            <person name="Bruemmer F."/>
            <person name="Labrenz M."/>
            <person name="Spormann A.M."/>
            <person name="Op Den Camp H."/>
            <person name="Overmann J."/>
            <person name="Amann R."/>
            <person name="Jetten M.S.M."/>
            <person name="Mascher T."/>
            <person name="Medema M.H."/>
            <person name="Devos D.P."/>
            <person name="Kaster A.-K."/>
            <person name="Ovreas L."/>
            <person name="Rohde M."/>
            <person name="Galperin M.Y."/>
            <person name="Jogler C."/>
        </authorList>
    </citation>
    <scope>NUCLEOTIDE SEQUENCE [LARGE SCALE GENOMIC DNA]</scope>
    <source>
        <strain evidence="6 7">Pla52n</strain>
    </source>
</reference>
<dbReference type="PROSITE" id="PS50968">
    <property type="entry name" value="BIOTINYL_LIPOYL"/>
    <property type="match status" value="1"/>
</dbReference>
<evidence type="ECO:0000259" key="5">
    <source>
        <dbReference type="PROSITE" id="PS50968"/>
    </source>
</evidence>
<dbReference type="PROSITE" id="PS00189">
    <property type="entry name" value="LIPOYL"/>
    <property type="match status" value="1"/>
</dbReference>
<dbReference type="InterPro" id="IPR000089">
    <property type="entry name" value="Biotin_lipoyl"/>
</dbReference>
<dbReference type="Proteomes" id="UP000320176">
    <property type="component" value="Unassembled WGS sequence"/>
</dbReference>
<proteinExistence type="inferred from homology"/>
<dbReference type="EMBL" id="SJPN01000007">
    <property type="protein sequence ID" value="TWT94533.1"/>
    <property type="molecule type" value="Genomic_DNA"/>
</dbReference>
<dbReference type="Pfam" id="PF01597">
    <property type="entry name" value="GCV_H"/>
    <property type="match status" value="1"/>
</dbReference>
<sequence length="133" mass="14517">MARDKSTLLYAETHEWADVVDDGDSKIATVGISAFAIQQLNDLVYMDLPDVGKKVTAGEEFGEVESVKAVSPLYSPVTGEVIEVHSDLPDQLEQLNADPYDFGWIVKIRIEDEASLGALMDHAAYEKQCAEAG</sequence>
<evidence type="ECO:0000256" key="3">
    <source>
        <dbReference type="HAMAP-Rule" id="MF_00272"/>
    </source>
</evidence>
<dbReference type="GO" id="GO:0005829">
    <property type="term" value="C:cytosol"/>
    <property type="evidence" value="ECO:0007669"/>
    <property type="project" value="TreeGrafter"/>
</dbReference>
<dbReference type="AlphaFoldDB" id="A0A5C6A8A9"/>
<organism evidence="6 7">
    <name type="scientific">Stieleria varia</name>
    <dbReference type="NCBI Taxonomy" id="2528005"/>
    <lineage>
        <taxon>Bacteria</taxon>
        <taxon>Pseudomonadati</taxon>
        <taxon>Planctomycetota</taxon>
        <taxon>Planctomycetia</taxon>
        <taxon>Pirellulales</taxon>
        <taxon>Pirellulaceae</taxon>
        <taxon>Stieleria</taxon>
    </lineage>
</organism>
<dbReference type="RefSeq" id="WP_146522382.1">
    <property type="nucleotide sequence ID" value="NZ_CP151726.1"/>
</dbReference>
<comment type="caution">
    <text evidence="6">The sequence shown here is derived from an EMBL/GenBank/DDBJ whole genome shotgun (WGS) entry which is preliminary data.</text>
</comment>
<evidence type="ECO:0000313" key="6">
    <source>
        <dbReference type="EMBL" id="TWT94533.1"/>
    </source>
</evidence>
<keyword evidence="2 3" id="KW-0450">Lipoyl</keyword>
<dbReference type="Gene3D" id="2.40.50.100">
    <property type="match status" value="1"/>
</dbReference>
<dbReference type="NCBIfam" id="TIGR00527">
    <property type="entry name" value="gcvH"/>
    <property type="match status" value="1"/>
</dbReference>
<accession>A0A5C6A8A9</accession>
<dbReference type="PANTHER" id="PTHR11715:SF3">
    <property type="entry name" value="GLYCINE CLEAVAGE SYSTEM H PROTEIN-RELATED"/>
    <property type="match status" value="1"/>
</dbReference>
<dbReference type="InterPro" id="IPR033753">
    <property type="entry name" value="GCV_H/Fam206"/>
</dbReference>